<evidence type="ECO:0000313" key="3">
    <source>
        <dbReference type="EMBL" id="KAK3103143.1"/>
    </source>
</evidence>
<dbReference type="PANTHER" id="PTHR33964">
    <property type="entry name" value="RE45066P-RELATED"/>
    <property type="match status" value="1"/>
</dbReference>
<sequence length="234" mass="26385">MRLESVLIFVLALASFVSTDCPEQAHNEVTQCVNVLPNFKQPNESPTKIEMLKKSCRSGKVLDVGRCINNVVDKCQGTTDREQTLQRLIDSDNLIDTVNYFCGNLDVYEEHIDCINRQKQESMQCSKPEIQSMQRKFKAGANMDVMIMATCSLHTVTMDCMLNLISKNCNEAAAVFVERLFLGQRPPACQKVKTRYTSSGSSWGNGQTRTTPCQSIYVIVLLLAIYLYFLSIEE</sequence>
<dbReference type="EMBL" id="VSWD01000005">
    <property type="protein sequence ID" value="KAK3103143.1"/>
    <property type="molecule type" value="Genomic_DNA"/>
</dbReference>
<feature type="transmembrane region" description="Helical" evidence="1">
    <location>
        <begin position="215"/>
        <end position="232"/>
    </location>
</feature>
<name>A0AA89C7W0_PINIB</name>
<reference evidence="3" key="1">
    <citation type="submission" date="2019-08" db="EMBL/GenBank/DDBJ databases">
        <title>The improved chromosome-level genome for the pearl oyster Pinctada fucata martensii using PacBio sequencing and Hi-C.</title>
        <authorList>
            <person name="Zheng Z."/>
        </authorList>
    </citation>
    <scope>NUCLEOTIDE SEQUENCE</scope>
    <source>
        <strain evidence="3">ZZ-2019</strain>
        <tissue evidence="3">Adductor muscle</tissue>
    </source>
</reference>
<feature type="signal peptide" evidence="2">
    <location>
        <begin position="1"/>
        <end position="19"/>
    </location>
</feature>
<organism evidence="3 4">
    <name type="scientific">Pinctada imbricata</name>
    <name type="common">Atlantic pearl-oyster</name>
    <name type="synonym">Pinctada martensii</name>
    <dbReference type="NCBI Taxonomy" id="66713"/>
    <lineage>
        <taxon>Eukaryota</taxon>
        <taxon>Metazoa</taxon>
        <taxon>Spiralia</taxon>
        <taxon>Lophotrochozoa</taxon>
        <taxon>Mollusca</taxon>
        <taxon>Bivalvia</taxon>
        <taxon>Autobranchia</taxon>
        <taxon>Pteriomorphia</taxon>
        <taxon>Pterioida</taxon>
        <taxon>Pterioidea</taxon>
        <taxon>Pteriidae</taxon>
        <taxon>Pinctada</taxon>
    </lineage>
</organism>
<keyword evidence="2" id="KW-0732">Signal</keyword>
<protein>
    <submittedName>
        <fullName evidence="3">Uncharacterized protein</fullName>
    </submittedName>
</protein>
<keyword evidence="1" id="KW-1133">Transmembrane helix</keyword>
<keyword evidence="4" id="KW-1185">Reference proteome</keyword>
<dbReference type="Proteomes" id="UP001186944">
    <property type="component" value="Unassembled WGS sequence"/>
</dbReference>
<evidence type="ECO:0000313" key="4">
    <source>
        <dbReference type="Proteomes" id="UP001186944"/>
    </source>
</evidence>
<comment type="caution">
    <text evidence="3">The sequence shown here is derived from an EMBL/GenBank/DDBJ whole genome shotgun (WGS) entry which is preliminary data.</text>
</comment>
<keyword evidence="1" id="KW-0472">Membrane</keyword>
<dbReference type="PANTHER" id="PTHR33964:SF1">
    <property type="entry name" value="RE45066P"/>
    <property type="match status" value="1"/>
</dbReference>
<dbReference type="AlphaFoldDB" id="A0AA89C7W0"/>
<accession>A0AA89C7W0</accession>
<proteinExistence type="predicted"/>
<evidence type="ECO:0000256" key="1">
    <source>
        <dbReference type="SAM" id="Phobius"/>
    </source>
</evidence>
<gene>
    <name evidence="3" type="ORF">FSP39_016788</name>
</gene>
<feature type="chain" id="PRO_5041683232" evidence="2">
    <location>
        <begin position="20"/>
        <end position="234"/>
    </location>
</feature>
<evidence type="ECO:0000256" key="2">
    <source>
        <dbReference type="SAM" id="SignalP"/>
    </source>
</evidence>
<keyword evidence="1" id="KW-0812">Transmembrane</keyword>